<dbReference type="PANTHER" id="PTHR32502">
    <property type="entry name" value="N-ACETYLGALACTOSAMINE PERMEASE II COMPONENT-RELATED"/>
    <property type="match status" value="1"/>
</dbReference>
<dbReference type="InterPro" id="IPR046348">
    <property type="entry name" value="SIS_dom_sf"/>
</dbReference>
<dbReference type="Proteomes" id="UP000298347">
    <property type="component" value="Unassembled WGS sequence"/>
</dbReference>
<feature type="domain" description="SIS" evidence="2">
    <location>
        <begin position="218"/>
        <end position="371"/>
    </location>
</feature>
<dbReference type="CDD" id="cd05008">
    <property type="entry name" value="SIS_GlmS_GlmD_1"/>
    <property type="match status" value="1"/>
</dbReference>
<keyword evidence="4" id="KW-1185">Reference proteome</keyword>
<dbReference type="Gene3D" id="3.40.50.10490">
    <property type="entry name" value="Glucose-6-phosphate isomerase like protein, domain 1"/>
    <property type="match status" value="2"/>
</dbReference>
<reference evidence="3 4" key="1">
    <citation type="journal article" date="2015" name="Int. J. Syst. Evol. Microbiol.">
        <title>Sporolactobacillus shoreae sp. nov. and Sporolactobacillus spathodeae sp. nov., two spore-forming lactic acid bacteria isolated from tree barks in Thailand.</title>
        <authorList>
            <person name="Thamacharoensuk T."/>
            <person name="Kitahara M."/>
            <person name="Ohkuma M."/>
            <person name="Thongchul N."/>
            <person name="Tanasupawat S."/>
        </authorList>
    </citation>
    <scope>NUCLEOTIDE SEQUENCE [LARGE SCALE GENOMIC DNA]</scope>
    <source>
        <strain evidence="3 4">BK92</strain>
    </source>
</reference>
<protein>
    <submittedName>
        <fullName evidence="3">SIS domain-containing protein</fullName>
    </submittedName>
</protein>
<evidence type="ECO:0000313" key="3">
    <source>
        <dbReference type="EMBL" id="TGA98326.1"/>
    </source>
</evidence>
<dbReference type="InterPro" id="IPR050303">
    <property type="entry name" value="GatZ_KbaZ_carbometab"/>
</dbReference>
<evidence type="ECO:0000313" key="4">
    <source>
        <dbReference type="Proteomes" id="UP000298347"/>
    </source>
</evidence>
<dbReference type="GO" id="GO:0005886">
    <property type="term" value="C:plasma membrane"/>
    <property type="evidence" value="ECO:0007669"/>
    <property type="project" value="TreeGrafter"/>
</dbReference>
<gene>
    <name evidence="3" type="ORF">E4665_08760</name>
</gene>
<comment type="caution">
    <text evidence="3">The sequence shown here is derived from an EMBL/GenBank/DDBJ whole genome shotgun (WGS) entry which is preliminary data.</text>
</comment>
<dbReference type="PANTHER" id="PTHR32502:SF3">
    <property type="entry name" value="D-GALACTOSAMINE-6-PHOSPHATE DEAMINASE AGAS-RELATED"/>
    <property type="match status" value="1"/>
</dbReference>
<organism evidence="3 4">
    <name type="scientific">Sporolactobacillus shoreae</name>
    <dbReference type="NCBI Taxonomy" id="1465501"/>
    <lineage>
        <taxon>Bacteria</taxon>
        <taxon>Bacillati</taxon>
        <taxon>Bacillota</taxon>
        <taxon>Bacilli</taxon>
        <taxon>Bacillales</taxon>
        <taxon>Sporolactobacillaceae</taxon>
        <taxon>Sporolactobacillus</taxon>
    </lineage>
</organism>
<proteinExistence type="predicted"/>
<dbReference type="EMBL" id="SRJD01000008">
    <property type="protein sequence ID" value="TGA98326.1"/>
    <property type="molecule type" value="Genomic_DNA"/>
</dbReference>
<dbReference type="InterPro" id="IPR001347">
    <property type="entry name" value="SIS_dom"/>
</dbReference>
<dbReference type="OrthoDB" id="9779207at2"/>
<dbReference type="GO" id="GO:1901135">
    <property type="term" value="P:carbohydrate derivative metabolic process"/>
    <property type="evidence" value="ECO:0007669"/>
    <property type="project" value="InterPro"/>
</dbReference>
<name>A0A4Z0GPJ5_9BACL</name>
<dbReference type="Pfam" id="PF01380">
    <property type="entry name" value="SIS"/>
    <property type="match status" value="1"/>
</dbReference>
<dbReference type="GO" id="GO:0009401">
    <property type="term" value="P:phosphoenolpyruvate-dependent sugar phosphotransferase system"/>
    <property type="evidence" value="ECO:0007669"/>
    <property type="project" value="TreeGrafter"/>
</dbReference>
<feature type="domain" description="SIS" evidence="2">
    <location>
        <begin position="49"/>
        <end position="201"/>
    </location>
</feature>
<dbReference type="AlphaFoldDB" id="A0A4Z0GPJ5"/>
<dbReference type="PROSITE" id="PS51464">
    <property type="entry name" value="SIS"/>
    <property type="match status" value="2"/>
</dbReference>
<dbReference type="GO" id="GO:0097367">
    <property type="term" value="F:carbohydrate derivative binding"/>
    <property type="evidence" value="ECO:0007669"/>
    <property type="project" value="InterPro"/>
</dbReference>
<accession>A0A4Z0GPJ5</accession>
<dbReference type="SUPFAM" id="SSF53697">
    <property type="entry name" value="SIS domain"/>
    <property type="match status" value="1"/>
</dbReference>
<sequence length="390" mass="43935">MFNLSETEINTKKARYTIHEIQQQPELWEELFMSIKTNRKNIDHFLQNLIDRFQSIRVIFTGAGTSEFAGNVITPLLRKNSHIPHLSYESIPTTDIVSDPLSFLLKDVPTVIVSFARSGDSPESVAAVNLARKIIRNCFFITITCNAKGSLARLMEKDDKCLTIIMPEKSNDKGFAMTSSFTCMLYAAYLVFIPEMTETTNRNLINTAIKFIKTCEKSVIRLEKFKFKRVIYLGSGALGKLTQEAALKCLELNAGKIDTYHDSSMGFRHGPKSLQSDETLIILFGSSDSYTKMYDYDIALEVASEPLTSKLAVLCSNIEVENYSCADLTIPFYIVDSMHDNDLLRSFFCILFSQIFALHHSLILGITPDNPSPDGKVNRVVQGVKIHDFN</sequence>
<keyword evidence="1" id="KW-0677">Repeat</keyword>
<evidence type="ECO:0000259" key="2">
    <source>
        <dbReference type="PROSITE" id="PS51464"/>
    </source>
</evidence>
<dbReference type="InterPro" id="IPR035466">
    <property type="entry name" value="GlmS/AgaS_SIS"/>
</dbReference>
<evidence type="ECO:0000256" key="1">
    <source>
        <dbReference type="ARBA" id="ARBA00022737"/>
    </source>
</evidence>
<dbReference type="RefSeq" id="WP_135348414.1">
    <property type="nucleotide sequence ID" value="NZ_SRJD01000008.1"/>
</dbReference>